<dbReference type="AlphaFoldDB" id="A0A7D5PGF4"/>
<dbReference type="RefSeq" id="WP_179918880.1">
    <property type="nucleotide sequence ID" value="NZ_CP058909.1"/>
</dbReference>
<evidence type="ECO:0000313" key="3">
    <source>
        <dbReference type="Proteomes" id="UP000509346"/>
    </source>
</evidence>
<gene>
    <name evidence="2" type="ORF">HZS54_20360</name>
</gene>
<feature type="region of interest" description="Disordered" evidence="1">
    <location>
        <begin position="259"/>
        <end position="279"/>
    </location>
</feature>
<dbReference type="Proteomes" id="UP000509346">
    <property type="component" value="Chromosome"/>
</dbReference>
<reference evidence="2 3" key="1">
    <citation type="submission" date="2020-07" db="EMBL/GenBank/DDBJ databases">
        <title>Halosimplex litoreum sp. nov. and Halosimplex rubrum sp. nov., isolated from different salt environments.</title>
        <authorList>
            <person name="Cui H."/>
        </authorList>
    </citation>
    <scope>NUCLEOTIDE SEQUENCE [LARGE SCALE GENOMIC DNA]</scope>
    <source>
        <strain evidence="2 3">R2</strain>
    </source>
</reference>
<dbReference type="EMBL" id="CP058909">
    <property type="protein sequence ID" value="QLH83839.1"/>
    <property type="molecule type" value="Genomic_DNA"/>
</dbReference>
<proteinExistence type="predicted"/>
<dbReference type="GeneID" id="56084995"/>
<dbReference type="KEGG" id="hpel:HZS54_20360"/>
<keyword evidence="3" id="KW-1185">Reference proteome</keyword>
<feature type="compositionally biased region" description="Polar residues" evidence="1">
    <location>
        <begin position="261"/>
        <end position="273"/>
    </location>
</feature>
<accession>A0A7D5PGF4</accession>
<protein>
    <submittedName>
        <fullName evidence="2">Uncharacterized protein</fullName>
    </submittedName>
</protein>
<evidence type="ECO:0000313" key="2">
    <source>
        <dbReference type="EMBL" id="QLH83839.1"/>
    </source>
</evidence>
<organism evidence="2 3">
    <name type="scientific">Halosimplex pelagicum</name>
    <dbReference type="NCBI Taxonomy" id="869886"/>
    <lineage>
        <taxon>Archaea</taxon>
        <taxon>Methanobacteriati</taxon>
        <taxon>Methanobacteriota</taxon>
        <taxon>Stenosarchaea group</taxon>
        <taxon>Halobacteria</taxon>
        <taxon>Halobacteriales</taxon>
        <taxon>Haloarculaceae</taxon>
        <taxon>Halosimplex</taxon>
    </lineage>
</organism>
<sequence length="421" mass="48079">MSEEPDPDQLTIEDYDQFQKDRENWQCRVCEFESETKELVENCHPEQRLEHERQSAVTEATDSHTGFVFPPQLYPEVREFLSDVEAALQATDHSNPLPIASDVIAEYVSGNPFESRAFQLFTHLVFLQQYRVLPGYPYSVPTREEAPIRIREFCTMTDRFRGTVSREIIEKSNAIRTEEVYRSRVYSTTEDFAARSEVLPNKSRWQWTTQCYEAELLMNVIFDEGTAHNALVARSRNWIATHPVIDWACAPHVMGDPIGTQAESRFSDQSTDSDPPEGPVQMFDFAGFSEQDHPRLTVTGFVINEESGIQIQEQISRAMDAGAPVIIVLPTRKSIEEFIACIYSQGWYGSDPAQLDDDVIAHYRAQPSIPEINSEFTNQLGVKKLRVASRKQLIDDIIDPEEVFPDSVLRPDEEPSDETTD</sequence>
<evidence type="ECO:0000256" key="1">
    <source>
        <dbReference type="SAM" id="MobiDB-lite"/>
    </source>
</evidence>
<name>A0A7D5PGF4_9EURY</name>
<dbReference type="OrthoDB" id="385097at2157"/>